<reference evidence="17 18" key="2">
    <citation type="submission" date="2018-02" db="EMBL/GenBank/DDBJ databases">
        <authorList>
            <person name="Cohen D.B."/>
            <person name="Kent A.D."/>
        </authorList>
    </citation>
    <scope>NUCLEOTIDE SEQUENCE [LARGE SCALE GENOMIC DNA]</scope>
    <source>
        <strain evidence="17 18">CECT 9216</strain>
    </source>
</reference>
<comment type="function">
    <text evidence="2">Adenine glycosylase active on G-A mispairs. MutY also corrects error-prone DNA synthesis past GO lesions which are due to the oxidatively damaged form of guanine: 7,8-dihydro-8-oxoguanine (8-oxo-dGTP).</text>
</comment>
<dbReference type="PANTHER" id="PTHR42944:SF1">
    <property type="entry name" value="ADENINE DNA GLYCOSYLASE"/>
    <property type="match status" value="1"/>
</dbReference>
<dbReference type="InterPro" id="IPR015797">
    <property type="entry name" value="NUDIX_hydrolase-like_dom_sf"/>
</dbReference>
<dbReference type="EC" id="3.2.2.31" evidence="4 14"/>
<comment type="similarity">
    <text evidence="3 14">Belongs to the Nth/MutY family.</text>
</comment>
<comment type="cofactor">
    <cofactor evidence="14">
        <name>[4Fe-4S] cluster</name>
        <dbReference type="ChEBI" id="CHEBI:49883"/>
    </cofactor>
    <text evidence="14">Binds 1 [4Fe-4S] cluster.</text>
</comment>
<dbReference type="InterPro" id="IPR029119">
    <property type="entry name" value="MutY_C"/>
</dbReference>
<comment type="catalytic activity">
    <reaction evidence="1 14">
        <text>Hydrolyzes free adenine bases from 7,8-dihydro-8-oxoguanine:adenine mismatched double-stranded DNA, leaving an apurinic site.</text>
        <dbReference type="EC" id="3.2.2.31"/>
    </reaction>
</comment>
<dbReference type="InterPro" id="IPR023170">
    <property type="entry name" value="HhH_base_excis_C"/>
</dbReference>
<proteinExistence type="inferred from homology"/>
<dbReference type="GO" id="GO:0000701">
    <property type="term" value="F:purine-specific mismatch base pair DNA N-glycosylase activity"/>
    <property type="evidence" value="ECO:0007669"/>
    <property type="project" value="UniProtKB-EC"/>
</dbReference>
<evidence type="ECO:0000313" key="18">
    <source>
        <dbReference type="Proteomes" id="UP000237923"/>
    </source>
</evidence>
<keyword evidence="12" id="KW-0234">DNA repair</keyword>
<evidence type="ECO:0000256" key="13">
    <source>
        <dbReference type="ARBA" id="ARBA00023295"/>
    </source>
</evidence>
<organism evidence="17 18">
    <name type="scientific">Leuconostoc suionicum</name>
    <dbReference type="NCBI Taxonomy" id="1511761"/>
    <lineage>
        <taxon>Bacteria</taxon>
        <taxon>Bacillati</taxon>
        <taxon>Bacillota</taxon>
        <taxon>Bacilli</taxon>
        <taxon>Lactobacillales</taxon>
        <taxon>Lactobacillaceae</taxon>
        <taxon>Leuconostoc</taxon>
    </lineage>
</organism>
<dbReference type="CDD" id="cd03431">
    <property type="entry name" value="NUDIX_DNA_Glycosylase_C-MutY"/>
    <property type="match status" value="1"/>
</dbReference>
<evidence type="ECO:0000313" key="17">
    <source>
        <dbReference type="EMBL" id="SPE09467.1"/>
    </source>
</evidence>
<dbReference type="InterPro" id="IPR000445">
    <property type="entry name" value="HhH_motif"/>
</dbReference>
<evidence type="ECO:0000259" key="15">
    <source>
        <dbReference type="SMART" id="SM00478"/>
    </source>
</evidence>
<sequence>MNTSVTIDIMETWNEQTIKEFRKTLLNWYDKEGRVHLPWRVNHDPYRVLVSEIMLQQTRVDTVIPYFDRFMTSLPTVGDLAIAPEDVVLKLWEGLGYYSRARNLQKAAQFVVNELHGQWPESSDDLQSLPGVGPYTAAAIASISFNEVVPAVDGNQYRVFSRLLKIDADIADAKSRKIFYDIIAPIVDPERPGDFNQAIMDLGSSYMTTKNPDSLYSPVREFNAAFRDGVEDQYPVKTKKQRPVKQLFMASVFEKDGKLLFEKRPDNGLLAGFWTFPLTQIESMESITGQQLNIKPVTHIFTHRRWEIWLVKQETAMLNDNQQYFSSDEWSALSLPKVQHKLLEKLYDTES</sequence>
<evidence type="ECO:0000256" key="12">
    <source>
        <dbReference type="ARBA" id="ARBA00023204"/>
    </source>
</evidence>
<dbReference type="InterPro" id="IPR003265">
    <property type="entry name" value="HhH-GPD_domain"/>
</dbReference>
<gene>
    <name evidence="17" type="primary">yfhQ</name>
    <name evidence="16" type="ORF">LES8486_01477</name>
    <name evidence="17" type="ORF">LES9216_01624</name>
</gene>
<dbReference type="Gene3D" id="1.10.1670.10">
    <property type="entry name" value="Helix-hairpin-Helix base-excision DNA repair enzymes (C-terminal)"/>
    <property type="match status" value="1"/>
</dbReference>
<dbReference type="PANTHER" id="PTHR42944">
    <property type="entry name" value="ADENINE DNA GLYCOSYLASE"/>
    <property type="match status" value="1"/>
</dbReference>
<evidence type="ECO:0000256" key="11">
    <source>
        <dbReference type="ARBA" id="ARBA00023014"/>
    </source>
</evidence>
<evidence type="ECO:0000256" key="10">
    <source>
        <dbReference type="ARBA" id="ARBA00023004"/>
    </source>
</evidence>
<feature type="domain" description="HhH-GPD" evidence="15">
    <location>
        <begin position="54"/>
        <end position="205"/>
    </location>
</feature>
<dbReference type="SUPFAM" id="SSF48150">
    <property type="entry name" value="DNA-glycosylase"/>
    <property type="match status" value="1"/>
</dbReference>
<keyword evidence="7" id="KW-0479">Metal-binding</keyword>
<keyword evidence="9 17" id="KW-0378">Hydrolase</keyword>
<dbReference type="GO" id="GO:0046872">
    <property type="term" value="F:metal ion binding"/>
    <property type="evidence" value="ECO:0007669"/>
    <property type="project" value="UniProtKB-UniRule"/>
</dbReference>
<keyword evidence="13 14" id="KW-0326">Glycosidase</keyword>
<dbReference type="Pfam" id="PF00730">
    <property type="entry name" value="HhH-GPD"/>
    <property type="match status" value="1"/>
</dbReference>
<dbReference type="Gene3D" id="1.10.340.30">
    <property type="entry name" value="Hypothetical protein, domain 2"/>
    <property type="match status" value="1"/>
</dbReference>
<dbReference type="EMBL" id="OKQU01000002">
    <property type="protein sequence ID" value="SPE09467.1"/>
    <property type="molecule type" value="Genomic_DNA"/>
</dbReference>
<dbReference type="CDD" id="cd00056">
    <property type="entry name" value="ENDO3c"/>
    <property type="match status" value="1"/>
</dbReference>
<dbReference type="NCBIfam" id="TIGR01084">
    <property type="entry name" value="mutY"/>
    <property type="match status" value="1"/>
</dbReference>
<evidence type="ECO:0000256" key="14">
    <source>
        <dbReference type="RuleBase" id="RU365096"/>
    </source>
</evidence>
<accession>A0A2N9KF47</accession>
<reference evidence="16 19" key="1">
    <citation type="submission" date="2018-02" db="EMBL/GenBank/DDBJ databases">
        <authorList>
            <person name="Rodrigo-Torres L."/>
            <person name="Arahal R. D."/>
            <person name="Lucena T."/>
        </authorList>
    </citation>
    <scope>NUCLEOTIDE SEQUENCE [LARGE SCALE GENOMIC DNA]</scope>
    <source>
        <strain evidence="16 19">CECT 8486</strain>
    </source>
</reference>
<evidence type="ECO:0000313" key="19">
    <source>
        <dbReference type="Proteomes" id="UP000239237"/>
    </source>
</evidence>
<dbReference type="InterPro" id="IPR011257">
    <property type="entry name" value="DNA_glycosylase"/>
</dbReference>
<dbReference type="AlphaFoldDB" id="A0A2N9KF47"/>
<dbReference type="Proteomes" id="UP000239237">
    <property type="component" value="Unassembled WGS sequence"/>
</dbReference>
<protein>
    <recommendedName>
        <fullName evidence="5 14">Adenine DNA glycosylase</fullName>
        <ecNumber evidence="4 14">3.2.2.31</ecNumber>
    </recommendedName>
</protein>
<keyword evidence="19" id="KW-1185">Reference proteome</keyword>
<dbReference type="GO" id="GO:0034039">
    <property type="term" value="F:8-oxo-7,8-dihydroguanine DNA N-glycosylase activity"/>
    <property type="evidence" value="ECO:0007669"/>
    <property type="project" value="TreeGrafter"/>
</dbReference>
<dbReference type="GO" id="GO:0006298">
    <property type="term" value="P:mismatch repair"/>
    <property type="evidence" value="ECO:0007669"/>
    <property type="project" value="TreeGrafter"/>
</dbReference>
<keyword evidence="8 14" id="KW-0227">DNA damage</keyword>
<evidence type="ECO:0000256" key="4">
    <source>
        <dbReference type="ARBA" id="ARBA00012045"/>
    </source>
</evidence>
<name>A0A2N9KF47_9LACO</name>
<keyword evidence="10 14" id="KW-0408">Iron</keyword>
<dbReference type="SMART" id="SM00478">
    <property type="entry name" value="ENDO3c"/>
    <property type="match status" value="1"/>
</dbReference>
<evidence type="ECO:0000256" key="6">
    <source>
        <dbReference type="ARBA" id="ARBA00022485"/>
    </source>
</evidence>
<evidence type="ECO:0000256" key="3">
    <source>
        <dbReference type="ARBA" id="ARBA00008343"/>
    </source>
</evidence>
<dbReference type="InterPro" id="IPR044298">
    <property type="entry name" value="MIG/MutY"/>
</dbReference>
<dbReference type="GO" id="GO:0032357">
    <property type="term" value="F:oxidized purine DNA binding"/>
    <property type="evidence" value="ECO:0007669"/>
    <property type="project" value="TreeGrafter"/>
</dbReference>
<dbReference type="Proteomes" id="UP000237923">
    <property type="component" value="Unassembled WGS sequence"/>
</dbReference>
<evidence type="ECO:0000256" key="2">
    <source>
        <dbReference type="ARBA" id="ARBA00002933"/>
    </source>
</evidence>
<keyword evidence="11" id="KW-0411">Iron-sulfur</keyword>
<evidence type="ECO:0000256" key="7">
    <source>
        <dbReference type="ARBA" id="ARBA00022723"/>
    </source>
</evidence>
<dbReference type="Pfam" id="PF00633">
    <property type="entry name" value="HHH"/>
    <property type="match status" value="1"/>
</dbReference>
<dbReference type="Pfam" id="PF14815">
    <property type="entry name" value="NUDIX_4"/>
    <property type="match status" value="1"/>
</dbReference>
<evidence type="ECO:0000256" key="5">
    <source>
        <dbReference type="ARBA" id="ARBA00022023"/>
    </source>
</evidence>
<evidence type="ECO:0000256" key="9">
    <source>
        <dbReference type="ARBA" id="ARBA00022801"/>
    </source>
</evidence>
<evidence type="ECO:0000313" key="16">
    <source>
        <dbReference type="EMBL" id="SPD93811.1"/>
    </source>
</evidence>
<dbReference type="InterPro" id="IPR005760">
    <property type="entry name" value="A/G_AdeGlyc_MutY"/>
</dbReference>
<dbReference type="FunFam" id="1.10.340.30:FF:000002">
    <property type="entry name" value="Adenine DNA glycosylase"/>
    <property type="match status" value="1"/>
</dbReference>
<dbReference type="EMBL" id="OKQR01000002">
    <property type="protein sequence ID" value="SPD93811.1"/>
    <property type="molecule type" value="Genomic_DNA"/>
</dbReference>
<keyword evidence="6" id="KW-0004">4Fe-4S</keyword>
<evidence type="ECO:0000256" key="1">
    <source>
        <dbReference type="ARBA" id="ARBA00000843"/>
    </source>
</evidence>
<dbReference type="GO" id="GO:0051539">
    <property type="term" value="F:4 iron, 4 sulfur cluster binding"/>
    <property type="evidence" value="ECO:0007669"/>
    <property type="project" value="UniProtKB-UniRule"/>
</dbReference>
<dbReference type="SUPFAM" id="SSF55811">
    <property type="entry name" value="Nudix"/>
    <property type="match status" value="1"/>
</dbReference>
<dbReference type="GO" id="GO:0035485">
    <property type="term" value="F:adenine/guanine mispair binding"/>
    <property type="evidence" value="ECO:0007669"/>
    <property type="project" value="TreeGrafter"/>
</dbReference>
<evidence type="ECO:0000256" key="8">
    <source>
        <dbReference type="ARBA" id="ARBA00022763"/>
    </source>
</evidence>
<dbReference type="Gene3D" id="3.90.79.10">
    <property type="entry name" value="Nucleoside Triphosphate Pyrophosphohydrolase"/>
    <property type="match status" value="1"/>
</dbReference>
<dbReference type="GO" id="GO:0006284">
    <property type="term" value="P:base-excision repair"/>
    <property type="evidence" value="ECO:0007669"/>
    <property type="project" value="UniProtKB-UniRule"/>
</dbReference>